<organism evidence="8 9">
    <name type="scientific">Friedmanniomyces simplex</name>
    <dbReference type="NCBI Taxonomy" id="329884"/>
    <lineage>
        <taxon>Eukaryota</taxon>
        <taxon>Fungi</taxon>
        <taxon>Dikarya</taxon>
        <taxon>Ascomycota</taxon>
        <taxon>Pezizomycotina</taxon>
        <taxon>Dothideomycetes</taxon>
        <taxon>Dothideomycetidae</taxon>
        <taxon>Mycosphaerellales</taxon>
        <taxon>Teratosphaeriaceae</taxon>
        <taxon>Friedmanniomyces</taxon>
    </lineage>
</organism>
<protein>
    <recommendedName>
        <fullName evidence="10">General alpha-glucoside permease</fullName>
    </recommendedName>
</protein>
<evidence type="ECO:0000256" key="1">
    <source>
        <dbReference type="ARBA" id="ARBA00004141"/>
    </source>
</evidence>
<evidence type="ECO:0000256" key="5">
    <source>
        <dbReference type="ARBA" id="ARBA00023136"/>
    </source>
</evidence>
<reference evidence="8 9" key="1">
    <citation type="submission" date="2017-03" db="EMBL/GenBank/DDBJ databases">
        <title>Genomes of endolithic fungi from Antarctica.</title>
        <authorList>
            <person name="Coleine C."/>
            <person name="Masonjones S."/>
            <person name="Stajich J.E."/>
        </authorList>
    </citation>
    <scope>NUCLEOTIDE SEQUENCE [LARGE SCALE GENOMIC DNA]</scope>
    <source>
        <strain evidence="8 9">CCFEE 5184</strain>
    </source>
</reference>
<name>A0A4U0X0N6_9PEZI</name>
<dbReference type="SUPFAM" id="SSF103473">
    <property type="entry name" value="MFS general substrate transporter"/>
    <property type="match status" value="2"/>
</dbReference>
<feature type="compositionally biased region" description="Basic and acidic residues" evidence="6">
    <location>
        <begin position="491"/>
        <end position="504"/>
    </location>
</feature>
<dbReference type="AlphaFoldDB" id="A0A4U0X0N6"/>
<keyword evidence="4 7" id="KW-1133">Transmembrane helix</keyword>
<dbReference type="OrthoDB" id="28755at2759"/>
<evidence type="ECO:0000256" key="2">
    <source>
        <dbReference type="ARBA" id="ARBA00022448"/>
    </source>
</evidence>
<keyword evidence="9" id="KW-1185">Reference proteome</keyword>
<evidence type="ECO:0000256" key="3">
    <source>
        <dbReference type="ARBA" id="ARBA00022692"/>
    </source>
</evidence>
<evidence type="ECO:0000313" key="9">
    <source>
        <dbReference type="Proteomes" id="UP000309340"/>
    </source>
</evidence>
<dbReference type="GO" id="GO:0005886">
    <property type="term" value="C:plasma membrane"/>
    <property type="evidence" value="ECO:0007669"/>
    <property type="project" value="TreeGrafter"/>
</dbReference>
<feature type="transmembrane region" description="Helical" evidence="7">
    <location>
        <begin position="363"/>
        <end position="381"/>
    </location>
</feature>
<dbReference type="InterPro" id="IPR036259">
    <property type="entry name" value="MFS_trans_sf"/>
</dbReference>
<feature type="transmembrane region" description="Helical" evidence="7">
    <location>
        <begin position="297"/>
        <end position="319"/>
    </location>
</feature>
<feature type="transmembrane region" description="Helical" evidence="7">
    <location>
        <begin position="271"/>
        <end position="291"/>
    </location>
</feature>
<feature type="transmembrane region" description="Helical" evidence="7">
    <location>
        <begin position="110"/>
        <end position="127"/>
    </location>
</feature>
<dbReference type="GO" id="GO:0008506">
    <property type="term" value="F:sucrose:proton symporter activity"/>
    <property type="evidence" value="ECO:0007669"/>
    <property type="project" value="TreeGrafter"/>
</dbReference>
<evidence type="ECO:0000313" key="8">
    <source>
        <dbReference type="EMBL" id="TKA68716.1"/>
    </source>
</evidence>
<feature type="compositionally biased region" description="Gly residues" evidence="6">
    <location>
        <begin position="476"/>
        <end position="486"/>
    </location>
</feature>
<feature type="region of interest" description="Disordered" evidence="6">
    <location>
        <begin position="589"/>
        <end position="609"/>
    </location>
</feature>
<gene>
    <name evidence="8" type="ORF">B0A55_09334</name>
</gene>
<feature type="compositionally biased region" description="Basic and acidic residues" evidence="6">
    <location>
        <begin position="30"/>
        <end position="46"/>
    </location>
</feature>
<keyword evidence="3 7" id="KW-0812">Transmembrane</keyword>
<dbReference type="PANTHER" id="PTHR19432:SF35">
    <property type="entry name" value="SOLUTE CARRIER FAMILY 45 MEMBER 3 ISOFORM X1"/>
    <property type="match status" value="1"/>
</dbReference>
<feature type="transmembrane region" description="Helical" evidence="7">
    <location>
        <begin position="529"/>
        <end position="547"/>
    </location>
</feature>
<comment type="caution">
    <text evidence="8">The sequence shown here is derived from an EMBL/GenBank/DDBJ whole genome shotgun (WGS) entry which is preliminary data.</text>
</comment>
<dbReference type="PANTHER" id="PTHR19432">
    <property type="entry name" value="SUGAR TRANSPORTER"/>
    <property type="match status" value="1"/>
</dbReference>
<comment type="subcellular location">
    <subcellularLocation>
        <location evidence="1">Membrane</location>
        <topology evidence="1">Multi-pass membrane protein</topology>
    </subcellularLocation>
</comment>
<feature type="region of interest" description="Disordered" evidence="6">
    <location>
        <begin position="1"/>
        <end position="57"/>
    </location>
</feature>
<evidence type="ECO:0000256" key="4">
    <source>
        <dbReference type="ARBA" id="ARBA00022989"/>
    </source>
</evidence>
<sequence>MDSKSTAPHPKHVQFRRDSLPRPSMNRSRPNTDELRESKLSVDYPRRASKSMDLLKREDGLMSEQSPLLAPRRSEDVGYLPPLSNVLSPDESEDWYEEEDAVQDTKSTGYLFLLTLALGGLQIAWSVELSNGSPYLLGLGISKSLLAFVWIAGPLSGTLVQPYVGIKSDNCRSKFGKRRPFMVGGAAATIVSLMALAWTRELVGGILHGIFGVASEAESIKICSIVFAILMIYVLDFAINVIQAGIRAFIVDNAPAHQQDSANAWASRMSGVGNIVGYLFGYVNLPKYFWFFGDTQFKVLCVVASLTMAATLAVSCVSITERDPRLEGEPSAQEAGVLAFFKNLFRSIRKLPLQISRVCQVQFVAWIGWFPFLFYITTYIGEIYTEPFFEENPHLSQAETDALWEQGTRLGTRALLVYALTTFTASVVLPFLVASSYKAPEPPPRTPMTPGARTPATPLTPGHRRATTPLTPHTPGGMGTSGGGGYFSYQPHEDSPSRGSGAEKRPRHPLLRLFRLRNIEIPWLTLRRAWLLSHLLFAALMFLTFFVRSVPAATVLVGLIGIPWAMTNWAPFALIAEEISKRDAIRRGALRPPPTREGELLAQGEDESGGAGADQAGVVLGIHNVAIAAPQVIATLVSSVIFRALQKERGVPGDNSVAWVLRFGGCAALIAGWLTRRVGEGE</sequence>
<dbReference type="STRING" id="329884.A0A4U0X0N6"/>
<feature type="region of interest" description="Disordered" evidence="6">
    <location>
        <begin position="440"/>
        <end position="504"/>
    </location>
</feature>
<keyword evidence="2" id="KW-0813">Transport</keyword>
<dbReference type="Gene3D" id="1.20.1250.20">
    <property type="entry name" value="MFS general substrate transporter like domains"/>
    <property type="match status" value="1"/>
</dbReference>
<feature type="compositionally biased region" description="Low complexity" evidence="6">
    <location>
        <begin position="448"/>
        <end position="457"/>
    </location>
</feature>
<feature type="transmembrane region" description="Helical" evidence="7">
    <location>
        <begin position="625"/>
        <end position="645"/>
    </location>
</feature>
<keyword evidence="5 7" id="KW-0472">Membrane</keyword>
<proteinExistence type="predicted"/>
<evidence type="ECO:0008006" key="10">
    <source>
        <dbReference type="Google" id="ProtNLM"/>
    </source>
</evidence>
<dbReference type="EMBL" id="NAJQ01000489">
    <property type="protein sequence ID" value="TKA68716.1"/>
    <property type="molecule type" value="Genomic_DNA"/>
</dbReference>
<accession>A0A4U0X0N6</accession>
<evidence type="ECO:0000256" key="6">
    <source>
        <dbReference type="SAM" id="MobiDB-lite"/>
    </source>
</evidence>
<feature type="transmembrane region" description="Helical" evidence="7">
    <location>
        <begin position="553"/>
        <end position="576"/>
    </location>
</feature>
<feature type="transmembrane region" description="Helical" evidence="7">
    <location>
        <begin position="415"/>
        <end position="435"/>
    </location>
</feature>
<evidence type="ECO:0000256" key="7">
    <source>
        <dbReference type="SAM" id="Phobius"/>
    </source>
</evidence>
<dbReference type="Proteomes" id="UP000309340">
    <property type="component" value="Unassembled WGS sequence"/>
</dbReference>
<feature type="transmembrane region" description="Helical" evidence="7">
    <location>
        <begin position="181"/>
        <end position="199"/>
    </location>
</feature>
<feature type="transmembrane region" description="Helical" evidence="7">
    <location>
        <begin position="139"/>
        <end position="160"/>
    </location>
</feature>
<feature type="transmembrane region" description="Helical" evidence="7">
    <location>
        <begin position="657"/>
        <end position="675"/>
    </location>
</feature>